<proteinExistence type="predicted"/>
<keyword evidence="3" id="KW-1185">Reference proteome</keyword>
<evidence type="ECO:0000313" key="3">
    <source>
        <dbReference type="Proteomes" id="UP001162483"/>
    </source>
</evidence>
<dbReference type="Proteomes" id="UP001162483">
    <property type="component" value="Unassembled WGS sequence"/>
</dbReference>
<accession>A0ABN9HBJ5</accession>
<reference evidence="2" key="1">
    <citation type="submission" date="2023-05" db="EMBL/GenBank/DDBJ databases">
        <authorList>
            <person name="Stuckert A."/>
        </authorList>
    </citation>
    <scope>NUCLEOTIDE SEQUENCE</scope>
</reference>
<comment type="caution">
    <text evidence="2">The sequence shown here is derived from an EMBL/GenBank/DDBJ whole genome shotgun (WGS) entry which is preliminary data.</text>
</comment>
<gene>
    <name evidence="2" type="ORF">SPARVUS_LOCUS15497774</name>
</gene>
<dbReference type="EMBL" id="CATNWA010020178">
    <property type="protein sequence ID" value="CAI9617118.1"/>
    <property type="molecule type" value="Genomic_DNA"/>
</dbReference>
<sequence>MVGMDLTQPETRSQPSSYPSCGVQLAGSITTEQTVLDGKQRILRSRAGFSNGRSGKGLKQ</sequence>
<name>A0ABN9HBJ5_9NEOB</name>
<feature type="compositionally biased region" description="Polar residues" evidence="1">
    <location>
        <begin position="8"/>
        <end position="19"/>
    </location>
</feature>
<protein>
    <submittedName>
        <fullName evidence="2">Uncharacterized protein</fullName>
    </submittedName>
</protein>
<organism evidence="2 3">
    <name type="scientific">Staurois parvus</name>
    <dbReference type="NCBI Taxonomy" id="386267"/>
    <lineage>
        <taxon>Eukaryota</taxon>
        <taxon>Metazoa</taxon>
        <taxon>Chordata</taxon>
        <taxon>Craniata</taxon>
        <taxon>Vertebrata</taxon>
        <taxon>Euteleostomi</taxon>
        <taxon>Amphibia</taxon>
        <taxon>Batrachia</taxon>
        <taxon>Anura</taxon>
        <taxon>Neobatrachia</taxon>
        <taxon>Ranoidea</taxon>
        <taxon>Ranidae</taxon>
        <taxon>Staurois</taxon>
    </lineage>
</organism>
<feature type="region of interest" description="Disordered" evidence="1">
    <location>
        <begin position="1"/>
        <end position="21"/>
    </location>
</feature>
<evidence type="ECO:0000313" key="2">
    <source>
        <dbReference type="EMBL" id="CAI9617118.1"/>
    </source>
</evidence>
<evidence type="ECO:0000256" key="1">
    <source>
        <dbReference type="SAM" id="MobiDB-lite"/>
    </source>
</evidence>